<keyword evidence="2" id="KW-1185">Reference proteome</keyword>
<name>A0A9N9E484_9GLOM</name>
<dbReference type="Proteomes" id="UP000789508">
    <property type="component" value="Unassembled WGS sequence"/>
</dbReference>
<gene>
    <name evidence="1" type="ORF">ALEPTO_LOCUS10230</name>
</gene>
<sequence length="148" mass="17102">EDTLKVVKVELLVSHIHENIENMRITWERCHALYFKEMALGMSRLNAEPKPAIASWNMQIKLHIYNDQPIKIVSISGIIVARSIPGLNLFRDDYFRCIVYFSSIRQSIMCPIDNGNDYLKNLARGWGECLTHKVYNISATRATFIDTK</sequence>
<proteinExistence type="predicted"/>
<comment type="caution">
    <text evidence="1">The sequence shown here is derived from an EMBL/GenBank/DDBJ whole genome shotgun (WGS) entry which is preliminary data.</text>
</comment>
<dbReference type="AlphaFoldDB" id="A0A9N9E484"/>
<organism evidence="1 2">
    <name type="scientific">Ambispora leptoticha</name>
    <dbReference type="NCBI Taxonomy" id="144679"/>
    <lineage>
        <taxon>Eukaryota</taxon>
        <taxon>Fungi</taxon>
        <taxon>Fungi incertae sedis</taxon>
        <taxon>Mucoromycota</taxon>
        <taxon>Glomeromycotina</taxon>
        <taxon>Glomeromycetes</taxon>
        <taxon>Archaeosporales</taxon>
        <taxon>Ambisporaceae</taxon>
        <taxon>Ambispora</taxon>
    </lineage>
</organism>
<protein>
    <submittedName>
        <fullName evidence="1">6203_t:CDS:1</fullName>
    </submittedName>
</protein>
<feature type="non-terminal residue" evidence="1">
    <location>
        <position position="148"/>
    </location>
</feature>
<dbReference type="EMBL" id="CAJVPS010010409">
    <property type="protein sequence ID" value="CAG8657835.1"/>
    <property type="molecule type" value="Genomic_DNA"/>
</dbReference>
<reference evidence="1" key="1">
    <citation type="submission" date="2021-06" db="EMBL/GenBank/DDBJ databases">
        <authorList>
            <person name="Kallberg Y."/>
            <person name="Tangrot J."/>
            <person name="Rosling A."/>
        </authorList>
    </citation>
    <scope>NUCLEOTIDE SEQUENCE</scope>
    <source>
        <strain evidence="1">FL130A</strain>
    </source>
</reference>
<evidence type="ECO:0000313" key="1">
    <source>
        <dbReference type="EMBL" id="CAG8657835.1"/>
    </source>
</evidence>
<evidence type="ECO:0000313" key="2">
    <source>
        <dbReference type="Proteomes" id="UP000789508"/>
    </source>
</evidence>
<accession>A0A9N9E484</accession>